<dbReference type="Pfam" id="PF00155">
    <property type="entry name" value="Aminotran_1_2"/>
    <property type="match status" value="1"/>
</dbReference>
<keyword evidence="7" id="KW-0032">Aminotransferase</keyword>
<comment type="similarity">
    <text evidence="5">Belongs to the class-II pyridoxal-phosphate-dependent aminotransferase family. MalY/PatB cystathionine beta-lyase subfamily.</text>
</comment>
<dbReference type="Gene3D" id="3.40.640.10">
    <property type="entry name" value="Type I PLP-dependent aspartate aminotransferase-like (Major domain)"/>
    <property type="match status" value="1"/>
</dbReference>
<proteinExistence type="inferred from homology"/>
<evidence type="ECO:0000256" key="5">
    <source>
        <dbReference type="ARBA" id="ARBA00037974"/>
    </source>
</evidence>
<dbReference type="PANTHER" id="PTHR43525">
    <property type="entry name" value="PROTEIN MALY"/>
    <property type="match status" value="1"/>
</dbReference>
<keyword evidence="3" id="KW-0663">Pyridoxal phosphate</keyword>
<dbReference type="GO" id="GO:0047804">
    <property type="term" value="F:cysteine-S-conjugate beta-lyase activity"/>
    <property type="evidence" value="ECO:0007669"/>
    <property type="project" value="UniProtKB-EC"/>
</dbReference>
<dbReference type="PANTHER" id="PTHR43525:SF2">
    <property type="entry name" value="CYSTATHIONINE BETA-LYASE-RELATED"/>
    <property type="match status" value="1"/>
</dbReference>
<evidence type="ECO:0000256" key="4">
    <source>
        <dbReference type="ARBA" id="ARBA00023239"/>
    </source>
</evidence>
<keyword evidence="8" id="KW-1185">Reference proteome</keyword>
<dbReference type="InterPro" id="IPR015422">
    <property type="entry name" value="PyrdxlP-dep_Trfase_small"/>
</dbReference>
<organism evidence="7 8">
    <name type="scientific">Litorihabitans aurantiacus</name>
    <dbReference type="NCBI Taxonomy" id="1930061"/>
    <lineage>
        <taxon>Bacteria</taxon>
        <taxon>Bacillati</taxon>
        <taxon>Actinomycetota</taxon>
        <taxon>Actinomycetes</taxon>
        <taxon>Micrococcales</taxon>
        <taxon>Beutenbergiaceae</taxon>
        <taxon>Litorihabitans</taxon>
    </lineage>
</organism>
<keyword evidence="7" id="KW-0808">Transferase</keyword>
<dbReference type="InterPro" id="IPR015421">
    <property type="entry name" value="PyrdxlP-dep_Trfase_major"/>
</dbReference>
<keyword evidence="4" id="KW-0456">Lyase</keyword>
<sequence length="409" mass="43239">MSRTSRSDLTATPAFDAAAVDTLTREDLLARGSLKWTAYPEAIGAWVAELDLPVAGVVTDALRTAVDQQLFGYLPTGLVRETARACADWYGRTAGWRLDPEDVRLVPDVLTALRVTLDHVTGPGTTAVVTTPAYMPFLTRPELVGHRLRTVAARQDPSGRWEHDLEALDATLASIDGPALLVLCNPWNPVGRVLTRAELTAIAEVVERHGATVFSDEIHAPVVLDDVPHVPYASLSEATANHTITSVSASKAWNLAGLKCAQIIATGDRLRAVLRAPATLTGYEPATLGLVAGIAAYDDGGPWLTGARTYLAGNRDAFVAALARALPDAVPTHVEGTYLQLVDLRRVRTRGGSELPTDLAAFLLREGGVAVTDGALCGAPGQIRVNLGLPRPLLLELAAALGTAVAALD</sequence>
<dbReference type="GO" id="GO:0008483">
    <property type="term" value="F:transaminase activity"/>
    <property type="evidence" value="ECO:0007669"/>
    <property type="project" value="UniProtKB-KW"/>
</dbReference>
<dbReference type="SUPFAM" id="SSF53383">
    <property type="entry name" value="PLP-dependent transferases"/>
    <property type="match status" value="1"/>
</dbReference>
<reference evidence="7" key="2">
    <citation type="submission" date="2023-02" db="EMBL/GenBank/DDBJ databases">
        <authorList>
            <person name="Sun Q."/>
            <person name="Mori K."/>
        </authorList>
    </citation>
    <scope>NUCLEOTIDE SEQUENCE</scope>
    <source>
        <strain evidence="7">NBRC 112290</strain>
    </source>
</reference>
<protein>
    <recommendedName>
        <fullName evidence="2">cysteine-S-conjugate beta-lyase</fullName>
        <ecNumber evidence="2">4.4.1.13</ecNumber>
    </recommendedName>
</protein>
<dbReference type="Proteomes" id="UP001157161">
    <property type="component" value="Unassembled WGS sequence"/>
</dbReference>
<dbReference type="InterPro" id="IPR015424">
    <property type="entry name" value="PyrdxlP-dep_Trfase"/>
</dbReference>
<evidence type="ECO:0000256" key="3">
    <source>
        <dbReference type="ARBA" id="ARBA00022898"/>
    </source>
</evidence>
<feature type="domain" description="Aminotransferase class I/classII large" evidence="6">
    <location>
        <begin position="57"/>
        <end position="401"/>
    </location>
</feature>
<dbReference type="EMBL" id="BSUM01000001">
    <property type="protein sequence ID" value="GMA32603.1"/>
    <property type="molecule type" value="Genomic_DNA"/>
</dbReference>
<dbReference type="EC" id="4.4.1.13" evidence="2"/>
<dbReference type="Gene3D" id="3.90.1150.10">
    <property type="entry name" value="Aspartate Aminotransferase, domain 1"/>
    <property type="match status" value="1"/>
</dbReference>
<dbReference type="InterPro" id="IPR051798">
    <property type="entry name" value="Class-II_PLP-Dep_Aminotrans"/>
</dbReference>
<dbReference type="CDD" id="cd00609">
    <property type="entry name" value="AAT_like"/>
    <property type="match status" value="1"/>
</dbReference>
<evidence type="ECO:0000259" key="6">
    <source>
        <dbReference type="Pfam" id="PF00155"/>
    </source>
</evidence>
<reference evidence="7" key="1">
    <citation type="journal article" date="2014" name="Int. J. Syst. Evol. Microbiol.">
        <title>Complete genome sequence of Corynebacterium casei LMG S-19264T (=DSM 44701T), isolated from a smear-ripened cheese.</title>
        <authorList>
            <consortium name="US DOE Joint Genome Institute (JGI-PGF)"/>
            <person name="Walter F."/>
            <person name="Albersmeier A."/>
            <person name="Kalinowski J."/>
            <person name="Ruckert C."/>
        </authorList>
    </citation>
    <scope>NUCLEOTIDE SEQUENCE</scope>
    <source>
        <strain evidence="7">NBRC 112290</strain>
    </source>
</reference>
<dbReference type="GO" id="GO:0030170">
    <property type="term" value="F:pyridoxal phosphate binding"/>
    <property type="evidence" value="ECO:0007669"/>
    <property type="project" value="InterPro"/>
</dbReference>
<comment type="caution">
    <text evidence="7">The sequence shown here is derived from an EMBL/GenBank/DDBJ whole genome shotgun (WGS) entry which is preliminary data.</text>
</comment>
<evidence type="ECO:0000313" key="7">
    <source>
        <dbReference type="EMBL" id="GMA32603.1"/>
    </source>
</evidence>
<evidence type="ECO:0000313" key="8">
    <source>
        <dbReference type="Proteomes" id="UP001157161"/>
    </source>
</evidence>
<dbReference type="RefSeq" id="WP_284251282.1">
    <property type="nucleotide sequence ID" value="NZ_BSUM01000001.1"/>
</dbReference>
<evidence type="ECO:0000256" key="2">
    <source>
        <dbReference type="ARBA" id="ARBA00012224"/>
    </source>
</evidence>
<gene>
    <name evidence="7" type="ORF">GCM10025875_25950</name>
</gene>
<comment type="cofactor">
    <cofactor evidence="1">
        <name>pyridoxal 5'-phosphate</name>
        <dbReference type="ChEBI" id="CHEBI:597326"/>
    </cofactor>
</comment>
<evidence type="ECO:0000256" key="1">
    <source>
        <dbReference type="ARBA" id="ARBA00001933"/>
    </source>
</evidence>
<name>A0AA38CQX8_9MICO</name>
<accession>A0AA38CQX8</accession>
<dbReference type="InterPro" id="IPR004839">
    <property type="entry name" value="Aminotransferase_I/II_large"/>
</dbReference>
<dbReference type="AlphaFoldDB" id="A0AA38CQX8"/>